<dbReference type="GO" id="GO:0016301">
    <property type="term" value="F:kinase activity"/>
    <property type="evidence" value="ECO:0007669"/>
    <property type="project" value="InterPro"/>
</dbReference>
<organism evidence="4 5">
    <name type="scientific">Haliangium ochraceum (strain DSM 14365 / JCM 11303 / SMP-2)</name>
    <dbReference type="NCBI Taxonomy" id="502025"/>
    <lineage>
        <taxon>Bacteria</taxon>
        <taxon>Pseudomonadati</taxon>
        <taxon>Myxococcota</taxon>
        <taxon>Polyangia</taxon>
        <taxon>Haliangiales</taxon>
        <taxon>Kofleriaceae</taxon>
        <taxon>Haliangium</taxon>
    </lineage>
</organism>
<sequence length="758" mass="80247">MYEGRDTSADASVYHGRRMAPSDAPTLVISLETLAQTPRARAEVGGKAAALARLWAAGVRVPPGWVLTTAACAQPASEPRALAALRRAVDQAGWQTLVVRSSSTLEDRAAGAAPGVFASRVGVAPAQLDDAVRAVWASAHAPLVRAYAEARGAGPVAMAVLVQPAIGLGQADALAGVVYTRLPGRPESDEMLLETYARAGAPAQHRQIPRSPAADGDSGGEREPASPLAAARVAELAAAALGAEDAIAATRGADVEWVATPEQLWIVQARPIVHPERASAPAFPLALLAMSRAQPELVWRWDVRHNPDPLSPAQAGLVEHMDEIGQRDARMRVVGGYLYYGARSAPAANPDEAAESLTAAELDQRFRSIWLPEMEAALRAAERPEAAASDAGSDGERGTELDAVLAAYARFYALYAGPLASALRAGRRALPAYLRARYPRAEAERLAAELLSDPSDARLETALARAARGQISRADVAAMLGPLAPAWDVATPTYGERPQLIEAALERAGARALPDPERAARAQQQLAQQLSAEQRSEFERVLALARRARDLGELDDRLFGRAQTAVRRALLRVAARWQLADADDIFYLPLHQTTDWAKSAEPPPATAVRRLAQAGRRARARQQAWSMPLAFANGAPLEDAQAPAGSGEAGLWRGRGTGARVRGTCVRLAELSEAITTERALADDAILVVATLTPAMSLLLHQVRALVAEHGGLLDHGAAMARELGLPCVVDCAGAWRELRDGDAVLVDGDAGVVLRVS</sequence>
<feature type="domain" description="PEP-utilising enzyme mobile" evidence="2">
    <location>
        <begin position="683"/>
        <end position="752"/>
    </location>
</feature>
<dbReference type="InterPro" id="IPR008279">
    <property type="entry name" value="PEP-util_enz_mobile_dom"/>
</dbReference>
<feature type="domain" description="Pyruvate phosphate dikinase AMP/ATP-binding" evidence="3">
    <location>
        <begin position="81"/>
        <end position="194"/>
    </location>
</feature>
<evidence type="ECO:0000313" key="4">
    <source>
        <dbReference type="EMBL" id="ACY15743.1"/>
    </source>
</evidence>
<feature type="region of interest" description="Disordered" evidence="1">
    <location>
        <begin position="200"/>
        <end position="228"/>
    </location>
</feature>
<dbReference type="STRING" id="502025.Hoch_3241"/>
<evidence type="ECO:0000259" key="3">
    <source>
        <dbReference type="Pfam" id="PF01326"/>
    </source>
</evidence>
<dbReference type="Gene3D" id="3.30.470.20">
    <property type="entry name" value="ATP-grasp fold, B domain"/>
    <property type="match status" value="1"/>
</dbReference>
<dbReference type="InterPro" id="IPR036637">
    <property type="entry name" value="Phosphohistidine_dom_sf"/>
</dbReference>
<dbReference type="Pfam" id="PF00391">
    <property type="entry name" value="PEP-utilizers"/>
    <property type="match status" value="1"/>
</dbReference>
<dbReference type="InterPro" id="IPR051549">
    <property type="entry name" value="PEP_Utilizing_Enz"/>
</dbReference>
<dbReference type="AlphaFoldDB" id="D0LTP9"/>
<dbReference type="Proteomes" id="UP000001880">
    <property type="component" value="Chromosome"/>
</dbReference>
<dbReference type="SUPFAM" id="SSF52009">
    <property type="entry name" value="Phosphohistidine domain"/>
    <property type="match status" value="1"/>
</dbReference>
<accession>D0LTP9</accession>
<reference evidence="4 5" key="1">
    <citation type="journal article" date="2010" name="Stand. Genomic Sci.">
        <title>Complete genome sequence of Haliangium ochraceum type strain (SMP-2).</title>
        <authorList>
            <consortium name="US DOE Joint Genome Institute (JGI-PGF)"/>
            <person name="Ivanova N."/>
            <person name="Daum C."/>
            <person name="Lang E."/>
            <person name="Abt B."/>
            <person name="Kopitz M."/>
            <person name="Saunders E."/>
            <person name="Lapidus A."/>
            <person name="Lucas S."/>
            <person name="Glavina Del Rio T."/>
            <person name="Nolan M."/>
            <person name="Tice H."/>
            <person name="Copeland A."/>
            <person name="Cheng J.F."/>
            <person name="Chen F."/>
            <person name="Bruce D."/>
            <person name="Goodwin L."/>
            <person name="Pitluck S."/>
            <person name="Mavromatis K."/>
            <person name="Pati A."/>
            <person name="Mikhailova N."/>
            <person name="Chen A."/>
            <person name="Palaniappan K."/>
            <person name="Land M."/>
            <person name="Hauser L."/>
            <person name="Chang Y.J."/>
            <person name="Jeffries C.D."/>
            <person name="Detter J.C."/>
            <person name="Brettin T."/>
            <person name="Rohde M."/>
            <person name="Goker M."/>
            <person name="Bristow J."/>
            <person name="Markowitz V."/>
            <person name="Eisen J.A."/>
            <person name="Hugenholtz P."/>
            <person name="Kyrpides N.C."/>
            <person name="Klenk H.P."/>
        </authorList>
    </citation>
    <scope>NUCLEOTIDE SEQUENCE [LARGE SCALE GENOMIC DNA]</scope>
    <source>
        <strain evidence="5">DSM 14365 / CIP 107738 / JCM 11303 / AJ 13395 / SMP-2</strain>
    </source>
</reference>
<protein>
    <submittedName>
        <fullName evidence="4">PEP-utilising protein mobile region</fullName>
    </submittedName>
</protein>
<gene>
    <name evidence="4" type="ordered locus">Hoch_3241</name>
</gene>
<dbReference type="SUPFAM" id="SSF56059">
    <property type="entry name" value="Glutathione synthetase ATP-binding domain-like"/>
    <property type="match status" value="1"/>
</dbReference>
<dbReference type="PANTHER" id="PTHR43615">
    <property type="entry name" value="PHOSPHOENOLPYRUVATE SYNTHASE-RELATED"/>
    <property type="match status" value="1"/>
</dbReference>
<dbReference type="EMBL" id="CP001804">
    <property type="protein sequence ID" value="ACY15743.1"/>
    <property type="molecule type" value="Genomic_DNA"/>
</dbReference>
<keyword evidence="5" id="KW-1185">Reference proteome</keyword>
<dbReference type="Gene3D" id="3.50.30.10">
    <property type="entry name" value="Phosphohistidine domain"/>
    <property type="match status" value="1"/>
</dbReference>
<dbReference type="InterPro" id="IPR002192">
    <property type="entry name" value="PPDK_AMP/ATP-bd"/>
</dbReference>
<evidence type="ECO:0000313" key="5">
    <source>
        <dbReference type="Proteomes" id="UP000001880"/>
    </source>
</evidence>
<dbReference type="Pfam" id="PF01326">
    <property type="entry name" value="PPDK_N"/>
    <property type="match status" value="1"/>
</dbReference>
<evidence type="ECO:0000256" key="1">
    <source>
        <dbReference type="SAM" id="MobiDB-lite"/>
    </source>
</evidence>
<dbReference type="PANTHER" id="PTHR43615:SF1">
    <property type="entry name" value="PPDK_N DOMAIN-CONTAINING PROTEIN"/>
    <property type="match status" value="1"/>
</dbReference>
<name>D0LTP9_HALO1</name>
<proteinExistence type="predicted"/>
<evidence type="ECO:0000259" key="2">
    <source>
        <dbReference type="Pfam" id="PF00391"/>
    </source>
</evidence>
<dbReference type="KEGG" id="hoh:Hoch_3241"/>
<dbReference type="InterPro" id="IPR013815">
    <property type="entry name" value="ATP_grasp_subdomain_1"/>
</dbReference>
<dbReference type="GO" id="GO:0005524">
    <property type="term" value="F:ATP binding"/>
    <property type="evidence" value="ECO:0007669"/>
    <property type="project" value="InterPro"/>
</dbReference>
<dbReference type="HOGENOM" id="CLU_390724_0_0_7"/>
<dbReference type="eggNOG" id="COG1080">
    <property type="taxonomic scope" value="Bacteria"/>
</dbReference>
<dbReference type="eggNOG" id="COG0574">
    <property type="taxonomic scope" value="Bacteria"/>
</dbReference>
<dbReference type="Gene3D" id="3.30.1490.20">
    <property type="entry name" value="ATP-grasp fold, A domain"/>
    <property type="match status" value="1"/>
</dbReference>